<dbReference type="Ensembl" id="ENSCCNT00000022593.1">
    <property type="protein sequence ID" value="ENSCCNP00000017352.1"/>
    <property type="gene ID" value="ENSCCNG00000017674.1"/>
</dbReference>
<evidence type="ECO:0000313" key="1">
    <source>
        <dbReference type="Ensembl" id="ENSCCNP00000017352.1"/>
    </source>
</evidence>
<accession>A0A8C0ZTJ7</accession>
<dbReference type="AlphaFoldDB" id="A0A8C0ZTJ7"/>
<protein>
    <submittedName>
        <fullName evidence="1">Uncharacterized protein</fullName>
    </submittedName>
</protein>
<sequence length="77" mass="8923">MKSAVKLILRSLPRMKSTSCISCQAQRQVRLEEEKVKVLGSSAKIKIKKYITHTYKESKTLCFSYLSKLISISFHNW</sequence>
<proteinExistence type="predicted"/>
<reference evidence="1" key="1">
    <citation type="submission" date="2023-09" db="UniProtKB">
        <authorList>
            <consortium name="Ensembl"/>
        </authorList>
    </citation>
    <scope>IDENTIFICATION</scope>
</reference>
<organism evidence="1">
    <name type="scientific">Castor canadensis</name>
    <name type="common">American beaver</name>
    <dbReference type="NCBI Taxonomy" id="51338"/>
    <lineage>
        <taxon>Eukaryota</taxon>
        <taxon>Metazoa</taxon>
        <taxon>Chordata</taxon>
        <taxon>Craniata</taxon>
        <taxon>Vertebrata</taxon>
        <taxon>Euteleostomi</taxon>
        <taxon>Mammalia</taxon>
        <taxon>Eutheria</taxon>
        <taxon>Euarchontoglires</taxon>
        <taxon>Glires</taxon>
        <taxon>Rodentia</taxon>
        <taxon>Castorimorpha</taxon>
        <taxon>Castoridae</taxon>
        <taxon>Castor</taxon>
    </lineage>
</organism>
<name>A0A8C0ZTJ7_CASCN</name>